<dbReference type="GO" id="GO:0050661">
    <property type="term" value="F:NADP binding"/>
    <property type="evidence" value="ECO:0007669"/>
    <property type="project" value="InterPro"/>
</dbReference>
<accession>A0A8B6H153</accession>
<protein>
    <recommendedName>
        <fullName evidence="18">Flavin-containing monooxygenase</fullName>
        <ecNumber evidence="18">1.-.-.-</ecNumber>
    </recommendedName>
</protein>
<evidence type="ECO:0000256" key="2">
    <source>
        <dbReference type="ARBA" id="ARBA00004389"/>
    </source>
</evidence>
<organism evidence="19 20">
    <name type="scientific">Mytilus galloprovincialis</name>
    <name type="common">Mediterranean mussel</name>
    <dbReference type="NCBI Taxonomy" id="29158"/>
    <lineage>
        <taxon>Eukaryota</taxon>
        <taxon>Metazoa</taxon>
        <taxon>Spiralia</taxon>
        <taxon>Lophotrochozoa</taxon>
        <taxon>Mollusca</taxon>
        <taxon>Bivalvia</taxon>
        <taxon>Autobranchia</taxon>
        <taxon>Pteriomorphia</taxon>
        <taxon>Mytilida</taxon>
        <taxon>Mytiloidea</taxon>
        <taxon>Mytilidae</taxon>
        <taxon>Mytilinae</taxon>
        <taxon>Mytilus</taxon>
    </lineage>
</organism>
<dbReference type="InterPro" id="IPR000960">
    <property type="entry name" value="Flavin_mOase"/>
</dbReference>
<evidence type="ECO:0000256" key="6">
    <source>
        <dbReference type="ARBA" id="ARBA00022824"/>
    </source>
</evidence>
<comment type="catalytic activity">
    <reaction evidence="17">
        <text>N,N-dimethylaniline + NADPH + O2 + H(+) = N,N-dimethylaniline N-oxide + NADP(+) + H2O</text>
        <dbReference type="Rhea" id="RHEA:24468"/>
        <dbReference type="ChEBI" id="CHEBI:15377"/>
        <dbReference type="ChEBI" id="CHEBI:15378"/>
        <dbReference type="ChEBI" id="CHEBI:15379"/>
        <dbReference type="ChEBI" id="CHEBI:16269"/>
        <dbReference type="ChEBI" id="CHEBI:17735"/>
        <dbReference type="ChEBI" id="CHEBI:57783"/>
        <dbReference type="ChEBI" id="CHEBI:58349"/>
        <dbReference type="EC" id="1.14.13.8"/>
    </reaction>
    <physiologicalReaction direction="left-to-right" evidence="17">
        <dbReference type="Rhea" id="RHEA:24469"/>
    </physiologicalReaction>
</comment>
<dbReference type="SMR" id="A0A8B6H153"/>
<dbReference type="GO" id="GO:0004499">
    <property type="term" value="F:N,N-dimethylaniline monooxygenase activity"/>
    <property type="evidence" value="ECO:0007669"/>
    <property type="project" value="InterPro"/>
</dbReference>
<evidence type="ECO:0000256" key="7">
    <source>
        <dbReference type="ARBA" id="ARBA00022827"/>
    </source>
</evidence>
<evidence type="ECO:0000256" key="15">
    <source>
        <dbReference type="ARBA" id="ARBA00048041"/>
    </source>
</evidence>
<evidence type="ECO:0000256" key="14">
    <source>
        <dbReference type="ARBA" id="ARBA00047338"/>
    </source>
</evidence>
<dbReference type="InterPro" id="IPR020946">
    <property type="entry name" value="Flavin_mOase-like"/>
</dbReference>
<evidence type="ECO:0000256" key="13">
    <source>
        <dbReference type="ARBA" id="ARBA00045957"/>
    </source>
</evidence>
<keyword evidence="10 18" id="KW-0560">Oxidoreductase</keyword>
<dbReference type="EC" id="1.-.-.-" evidence="18"/>
<comment type="function">
    <text evidence="13">Broad spectrum monooxygenase that catalyzes the oxygenation of a wide variety of nitrogen- and sulfur-containing compounds including xenobiotics. Catalyzes the S-oxygenation of hypotaurine to produce taurine, an organic osmolyte involved in cell volume regulation as well as a variety of cytoprotective and developmental processes. In vitro, catalyzes the N-oxygenation of trimethylamine (TMA) to produce trimethylamine N-oxide (TMAO) and could therefore participate to the detoxification of this compound that is generated by the action of gut microbiota from dietary precursors such as choline, choline containing compounds, betaine or L-carnitine.</text>
</comment>
<dbReference type="InterPro" id="IPR002253">
    <property type="entry name" value="Flavin_mOase_1"/>
</dbReference>
<name>A0A8B6H153_MYTGA</name>
<evidence type="ECO:0000256" key="16">
    <source>
        <dbReference type="ARBA" id="ARBA00048088"/>
    </source>
</evidence>
<comment type="subcellular location">
    <subcellularLocation>
        <location evidence="2">Endoplasmic reticulum membrane</location>
        <topology evidence="2">Single-pass membrane protein</topology>
    </subcellularLocation>
</comment>
<evidence type="ECO:0000256" key="1">
    <source>
        <dbReference type="ARBA" id="ARBA00001974"/>
    </source>
</evidence>
<proteinExistence type="inferred from homology"/>
<dbReference type="Proteomes" id="UP000596742">
    <property type="component" value="Unassembled WGS sequence"/>
</dbReference>
<gene>
    <name evidence="19" type="ORF">MGAL_10B036741</name>
</gene>
<comment type="similarity">
    <text evidence="3 18">Belongs to the FMO family.</text>
</comment>
<keyword evidence="4 18" id="KW-0285">Flavoprotein</keyword>
<keyword evidence="8" id="KW-0521">NADP</keyword>
<dbReference type="GO" id="GO:0005789">
    <property type="term" value="C:endoplasmic reticulum membrane"/>
    <property type="evidence" value="ECO:0007669"/>
    <property type="project" value="UniProtKB-SubCell"/>
</dbReference>
<sequence>MAVNTQRRDSHRDEKYKMTKRVCVVGAGVAGLTSIKNSLEEGFDVVCYEKDTDIGGLWNYHTTVKEGDTSLYNSCSINTSKEISCYSDFPIPKEFPNFMDHKHFKKYLKLYADHFDLLSCIRFQTLVEKIEKSDDNRWKVRTQNSKSGKNSTELFDFVMVCNGHLHEPNKPTFPGLNRFKGKVMHTRDYKTFHGYEDKRILVIGIGNSGADVACELSRHAEHVYVSTRRGSYIQQRAGEYGVPFDHIALNRYSQSLPWDIMRPIHYNKINYKYKHSNYGLAPNFRFDGGVVTVSDDLPNRILYGTISIKSNVEKFTENGVIFDDGSMVENIDVVVLATGFTYSFPFLDNSIIEVDNHFSYLYELVFPVDMEPSTLAVVGLVQPFGSLAPILEMQARWASMVFSGKCSLPSPTERRRVVEERRQFLKKKYVDSPRYSLQVYFIAYLDTISSKIGCKPNLLKYFFTDPKLWYKLYFGPATPPQWRLNGPGKWDGARKAIENVQENTYYPMKTRQSGAGELEGLYDGWIKWLKRFIIFILVLFLLRFVFSNGYSALEGSQLVVLCTGMNMTKKKVCVIGAGVAGLAGIKNSLDEGMEPVCFEKDDEVGGLWNYKDESKEGDPSIYNSCSINTSKEMTCYSDFPIPKEFPNFMAHRHFKRYLQLYAEHFKLRNYIRFRHMIMSVEQADDFEESGRRVVTYKNLATNTTNKDIFDCVMVCNGHLHEPFIPTFKGIANFTGRVLHTHDYKDFRGFEGKRVLVIGIGNSASDVASELSRHAEHVYMSTRTGTYVIQRTTDQGVPFDHKAMTRYGLTVPFWLMKPFAFKRLNSRFDHTKYSLAPNGKFGLSVVTISDDLPTRILYGTITVKPNVKEFAAKSVTFEDGTTADNLDAIILATGFKFSFPFLKDSIVRIESHFPYLHELVFPVDLSRPTLAIIGLVQPFGALPPILEMQTRWAARVFSGNCQLPPASVMKLMATKKHEFMKNHFPESPKYCLQIHAVTYVDKIAGLIGCKPNLTKYFFTAPMFWSKLFFGPAAPPQWRLDGPGKWDGARQAIEQVDEKTWYPLQTRRAGEGTTRGLYDGWIWLISRSVLFSSAIYGLYCLKTQKDINIDSIRSLPTQAISLLTKWSL</sequence>
<evidence type="ECO:0000256" key="4">
    <source>
        <dbReference type="ARBA" id="ARBA00022630"/>
    </source>
</evidence>
<dbReference type="SUPFAM" id="SSF51905">
    <property type="entry name" value="FAD/NAD(P)-binding domain"/>
    <property type="match status" value="4"/>
</dbReference>
<dbReference type="PRINTS" id="PR00370">
    <property type="entry name" value="FMOXYGENASE"/>
</dbReference>
<comment type="cofactor">
    <cofactor evidence="1 18">
        <name>FAD</name>
        <dbReference type="ChEBI" id="CHEBI:57692"/>
    </cofactor>
</comment>
<evidence type="ECO:0000256" key="5">
    <source>
        <dbReference type="ARBA" id="ARBA00022692"/>
    </source>
</evidence>
<dbReference type="AlphaFoldDB" id="A0A8B6H153"/>
<dbReference type="InterPro" id="IPR036188">
    <property type="entry name" value="FAD/NAD-bd_sf"/>
</dbReference>
<evidence type="ECO:0000256" key="17">
    <source>
        <dbReference type="ARBA" id="ARBA00049443"/>
    </source>
</evidence>
<dbReference type="EMBL" id="UYJE01009310">
    <property type="protein sequence ID" value="VDI72201.1"/>
    <property type="molecule type" value="Genomic_DNA"/>
</dbReference>
<keyword evidence="6" id="KW-0256">Endoplasmic reticulum</keyword>
<dbReference type="GO" id="GO:0050660">
    <property type="term" value="F:flavin adenine dinucleotide binding"/>
    <property type="evidence" value="ECO:0007669"/>
    <property type="project" value="InterPro"/>
</dbReference>
<evidence type="ECO:0000256" key="10">
    <source>
        <dbReference type="ARBA" id="ARBA00023002"/>
    </source>
</evidence>
<evidence type="ECO:0000256" key="3">
    <source>
        <dbReference type="ARBA" id="ARBA00009183"/>
    </source>
</evidence>
<dbReference type="GO" id="GO:0034899">
    <property type="term" value="F:trimethylamine monooxygenase activity"/>
    <property type="evidence" value="ECO:0007669"/>
    <property type="project" value="UniProtKB-EC"/>
</dbReference>
<dbReference type="Pfam" id="PF00743">
    <property type="entry name" value="FMO-like"/>
    <property type="match status" value="2"/>
</dbReference>
<dbReference type="FunFam" id="3.50.50.60:FF:000159">
    <property type="entry name" value="Dimethylaniline monooxygenase [N-oxide-forming]"/>
    <property type="match status" value="2"/>
</dbReference>
<keyword evidence="12" id="KW-0472">Membrane</keyword>
<reference evidence="19" key="1">
    <citation type="submission" date="2018-11" db="EMBL/GenBank/DDBJ databases">
        <authorList>
            <person name="Alioto T."/>
            <person name="Alioto T."/>
        </authorList>
    </citation>
    <scope>NUCLEOTIDE SEQUENCE</scope>
</reference>
<evidence type="ECO:0000313" key="20">
    <source>
        <dbReference type="Proteomes" id="UP000596742"/>
    </source>
</evidence>
<dbReference type="Gene3D" id="3.50.50.60">
    <property type="entry name" value="FAD/NAD(P)-binding domain"/>
    <property type="match status" value="2"/>
</dbReference>
<dbReference type="OrthoDB" id="66881at2759"/>
<keyword evidence="5" id="KW-0812">Transmembrane</keyword>
<dbReference type="PRINTS" id="PR01121">
    <property type="entry name" value="FMOXYGENASE1"/>
</dbReference>
<keyword evidence="11 18" id="KW-0503">Monooxygenase</keyword>
<keyword evidence="20" id="KW-1185">Reference proteome</keyword>
<dbReference type="InterPro" id="IPR050346">
    <property type="entry name" value="FMO-like"/>
</dbReference>
<comment type="catalytic activity">
    <reaction evidence="14">
        <text>hypotaurine + NADH + O2 + H(+) = taurine + NAD(+) + H2O</text>
        <dbReference type="Rhea" id="RHEA:74111"/>
        <dbReference type="ChEBI" id="CHEBI:15377"/>
        <dbReference type="ChEBI" id="CHEBI:15378"/>
        <dbReference type="ChEBI" id="CHEBI:15379"/>
        <dbReference type="ChEBI" id="CHEBI:57540"/>
        <dbReference type="ChEBI" id="CHEBI:57853"/>
        <dbReference type="ChEBI" id="CHEBI:57945"/>
        <dbReference type="ChEBI" id="CHEBI:507393"/>
        <dbReference type="EC" id="1.14.13.8"/>
    </reaction>
    <physiologicalReaction direction="left-to-right" evidence="14">
        <dbReference type="Rhea" id="RHEA:74112"/>
    </physiologicalReaction>
</comment>
<comment type="catalytic activity">
    <reaction evidence="16">
        <text>trimethylamine + NADPH + O2 = trimethylamine N-oxide + NADP(+) + H2O</text>
        <dbReference type="Rhea" id="RHEA:31979"/>
        <dbReference type="ChEBI" id="CHEBI:15377"/>
        <dbReference type="ChEBI" id="CHEBI:15379"/>
        <dbReference type="ChEBI" id="CHEBI:15724"/>
        <dbReference type="ChEBI" id="CHEBI:57783"/>
        <dbReference type="ChEBI" id="CHEBI:58349"/>
        <dbReference type="ChEBI" id="CHEBI:58389"/>
        <dbReference type="EC" id="1.14.13.148"/>
    </reaction>
    <physiologicalReaction direction="left-to-right" evidence="16">
        <dbReference type="Rhea" id="RHEA:31980"/>
    </physiologicalReaction>
</comment>
<keyword evidence="7 18" id="KW-0274">FAD</keyword>
<evidence type="ECO:0000256" key="9">
    <source>
        <dbReference type="ARBA" id="ARBA00022989"/>
    </source>
</evidence>
<comment type="catalytic activity">
    <reaction evidence="15">
        <text>hypotaurine + NADPH + O2 + H(+) = taurine + NADP(+) + H2O</text>
        <dbReference type="Rhea" id="RHEA:69819"/>
        <dbReference type="ChEBI" id="CHEBI:15377"/>
        <dbReference type="ChEBI" id="CHEBI:15378"/>
        <dbReference type="ChEBI" id="CHEBI:15379"/>
        <dbReference type="ChEBI" id="CHEBI:57783"/>
        <dbReference type="ChEBI" id="CHEBI:57853"/>
        <dbReference type="ChEBI" id="CHEBI:58349"/>
        <dbReference type="ChEBI" id="CHEBI:507393"/>
        <dbReference type="EC" id="1.14.13.8"/>
    </reaction>
    <physiologicalReaction direction="left-to-right" evidence="15">
        <dbReference type="Rhea" id="RHEA:69820"/>
    </physiologicalReaction>
</comment>
<evidence type="ECO:0000256" key="12">
    <source>
        <dbReference type="ARBA" id="ARBA00023136"/>
    </source>
</evidence>
<evidence type="ECO:0000256" key="11">
    <source>
        <dbReference type="ARBA" id="ARBA00023033"/>
    </source>
</evidence>
<dbReference type="PANTHER" id="PTHR23023">
    <property type="entry name" value="DIMETHYLANILINE MONOOXYGENASE"/>
    <property type="match status" value="1"/>
</dbReference>
<keyword evidence="9" id="KW-1133">Transmembrane helix</keyword>
<evidence type="ECO:0000256" key="18">
    <source>
        <dbReference type="RuleBase" id="RU361177"/>
    </source>
</evidence>
<evidence type="ECO:0000256" key="8">
    <source>
        <dbReference type="ARBA" id="ARBA00022857"/>
    </source>
</evidence>
<evidence type="ECO:0000313" key="19">
    <source>
        <dbReference type="EMBL" id="VDI72201.1"/>
    </source>
</evidence>
<comment type="caution">
    <text evidence="19">The sequence shown here is derived from an EMBL/GenBank/DDBJ whole genome shotgun (WGS) entry which is preliminary data.</text>
</comment>